<dbReference type="PANTHER" id="PTHR10217">
    <property type="entry name" value="VOLTAGE AND LIGAND GATED POTASSIUM CHANNEL"/>
    <property type="match status" value="1"/>
</dbReference>
<dbReference type="GO" id="GO:0086091">
    <property type="term" value="P:regulation of heart rate by cardiac conduction"/>
    <property type="evidence" value="ECO:0007669"/>
    <property type="project" value="TreeGrafter"/>
</dbReference>
<dbReference type="Gene3D" id="1.10.1200.260">
    <property type="match status" value="1"/>
</dbReference>
<evidence type="ECO:0000256" key="1">
    <source>
        <dbReference type="ARBA" id="ARBA00004141"/>
    </source>
</evidence>
<dbReference type="SMART" id="SM00100">
    <property type="entry name" value="cNMP"/>
    <property type="match status" value="1"/>
</dbReference>
<keyword evidence="2" id="KW-0813">Transport</keyword>
<dbReference type="AlphaFoldDB" id="A0A091CI28"/>
<dbReference type="InterPro" id="IPR000014">
    <property type="entry name" value="PAS"/>
</dbReference>
<evidence type="ECO:0000256" key="12">
    <source>
        <dbReference type="ARBA" id="ARBA00034430"/>
    </source>
</evidence>
<evidence type="ECO:0000256" key="10">
    <source>
        <dbReference type="ARBA" id="ARBA00023136"/>
    </source>
</evidence>
<comment type="subcellular location">
    <subcellularLocation>
        <location evidence="1">Membrane</location>
        <topology evidence="1">Multi-pass membrane protein</topology>
    </subcellularLocation>
</comment>
<keyword evidence="9" id="KW-0406">Ion transport</keyword>
<dbReference type="Proteomes" id="UP000028990">
    <property type="component" value="Unassembled WGS sequence"/>
</dbReference>
<feature type="transmembrane region" description="Helical" evidence="13">
    <location>
        <begin position="295"/>
        <end position="319"/>
    </location>
</feature>
<reference evidence="15 16" key="1">
    <citation type="submission" date="2013-11" db="EMBL/GenBank/DDBJ databases">
        <title>The Damaraland mole rat (Fukomys damarensis) genome and evolution of African mole rats.</title>
        <authorList>
            <person name="Gladyshev V.N."/>
            <person name="Fang X."/>
        </authorList>
    </citation>
    <scope>NUCLEOTIDE SEQUENCE [LARGE SCALE GENOMIC DNA]</scope>
    <source>
        <tissue evidence="15">Liver</tissue>
    </source>
</reference>
<dbReference type="Gene3D" id="3.30.450.20">
    <property type="entry name" value="PAS domain"/>
    <property type="match status" value="1"/>
</dbReference>
<evidence type="ECO:0000256" key="5">
    <source>
        <dbReference type="ARBA" id="ARBA00022826"/>
    </source>
</evidence>
<keyword evidence="5" id="KW-0631">Potassium channel</keyword>
<keyword evidence="11" id="KW-0407">Ion channel</keyword>
<dbReference type="FunFam" id="1.10.1200.260:FF:000001">
    <property type="entry name" value="Potassium voltage-gated channel subfamily H member 7"/>
    <property type="match status" value="1"/>
</dbReference>
<dbReference type="CDD" id="cd00038">
    <property type="entry name" value="CAP_ED"/>
    <property type="match status" value="1"/>
</dbReference>
<dbReference type="InterPro" id="IPR035965">
    <property type="entry name" value="PAS-like_dom_sf"/>
</dbReference>
<dbReference type="PRINTS" id="PR01463">
    <property type="entry name" value="EAGCHANLFMLY"/>
</dbReference>
<dbReference type="SUPFAM" id="SSF81324">
    <property type="entry name" value="Voltage-gated potassium channels"/>
    <property type="match status" value="1"/>
</dbReference>
<evidence type="ECO:0000256" key="6">
    <source>
        <dbReference type="ARBA" id="ARBA00022882"/>
    </source>
</evidence>
<dbReference type="InterPro" id="IPR000595">
    <property type="entry name" value="cNMP-bd_dom"/>
</dbReference>
<evidence type="ECO:0000256" key="11">
    <source>
        <dbReference type="ARBA" id="ARBA00023303"/>
    </source>
</evidence>
<protein>
    <submittedName>
        <fullName evidence="15">Potassium voltage-gated channel subfamily H member 6</fullName>
    </submittedName>
</protein>
<name>A0A091CI28_FUKDA</name>
<organism evidence="15 16">
    <name type="scientific">Fukomys damarensis</name>
    <name type="common">Damaraland mole rat</name>
    <name type="synonym">Cryptomys damarensis</name>
    <dbReference type="NCBI Taxonomy" id="885580"/>
    <lineage>
        <taxon>Eukaryota</taxon>
        <taxon>Metazoa</taxon>
        <taxon>Chordata</taxon>
        <taxon>Craniata</taxon>
        <taxon>Vertebrata</taxon>
        <taxon>Euteleostomi</taxon>
        <taxon>Mammalia</taxon>
        <taxon>Eutheria</taxon>
        <taxon>Euarchontoglires</taxon>
        <taxon>Glires</taxon>
        <taxon>Rodentia</taxon>
        <taxon>Hystricomorpha</taxon>
        <taxon>Bathyergidae</taxon>
        <taxon>Fukomys</taxon>
    </lineage>
</organism>
<keyword evidence="7" id="KW-0630">Potassium</keyword>
<evidence type="ECO:0000256" key="8">
    <source>
        <dbReference type="ARBA" id="ARBA00022989"/>
    </source>
</evidence>
<dbReference type="GO" id="GO:0005242">
    <property type="term" value="F:inward rectifier potassium channel activity"/>
    <property type="evidence" value="ECO:0007669"/>
    <property type="project" value="TreeGrafter"/>
</dbReference>
<dbReference type="GO" id="GO:0086013">
    <property type="term" value="P:membrane repolarization during cardiac muscle cell action potential"/>
    <property type="evidence" value="ECO:0007669"/>
    <property type="project" value="TreeGrafter"/>
</dbReference>
<dbReference type="PROSITE" id="PS50042">
    <property type="entry name" value="CNMP_BINDING_3"/>
    <property type="match status" value="1"/>
</dbReference>
<gene>
    <name evidence="15" type="ORF">H920_20506</name>
</gene>
<comment type="catalytic activity">
    <reaction evidence="12">
        <text>K(+)(in) = K(+)(out)</text>
        <dbReference type="Rhea" id="RHEA:29463"/>
        <dbReference type="ChEBI" id="CHEBI:29103"/>
    </reaction>
</comment>
<keyword evidence="4 13" id="KW-0812">Transmembrane</keyword>
<evidence type="ECO:0000313" key="16">
    <source>
        <dbReference type="Proteomes" id="UP000028990"/>
    </source>
</evidence>
<evidence type="ECO:0000256" key="4">
    <source>
        <dbReference type="ARBA" id="ARBA00022692"/>
    </source>
</evidence>
<keyword evidence="6" id="KW-0851">Voltage-gated channel</keyword>
<dbReference type="SUPFAM" id="SSF51206">
    <property type="entry name" value="cAMP-binding domain-like"/>
    <property type="match status" value="1"/>
</dbReference>
<dbReference type="InterPro" id="IPR014710">
    <property type="entry name" value="RmlC-like_jellyroll"/>
</dbReference>
<dbReference type="GO" id="GO:0005886">
    <property type="term" value="C:plasma membrane"/>
    <property type="evidence" value="ECO:0007669"/>
    <property type="project" value="TreeGrafter"/>
</dbReference>
<dbReference type="Gene3D" id="1.10.287.70">
    <property type="match status" value="1"/>
</dbReference>
<proteinExistence type="predicted"/>
<dbReference type="CDD" id="cd00130">
    <property type="entry name" value="PAS"/>
    <property type="match status" value="1"/>
</dbReference>
<dbReference type="GO" id="GO:0034702">
    <property type="term" value="C:monoatomic ion channel complex"/>
    <property type="evidence" value="ECO:0007669"/>
    <property type="project" value="UniProtKB-KW"/>
</dbReference>
<evidence type="ECO:0000313" key="15">
    <source>
        <dbReference type="EMBL" id="KFO18054.1"/>
    </source>
</evidence>
<keyword evidence="10 13" id="KW-0472">Membrane</keyword>
<dbReference type="eggNOG" id="KOG0498">
    <property type="taxonomic scope" value="Eukaryota"/>
</dbReference>
<dbReference type="EMBL" id="KN125550">
    <property type="protein sequence ID" value="KFO18054.1"/>
    <property type="molecule type" value="Genomic_DNA"/>
</dbReference>
<dbReference type="Pfam" id="PF13426">
    <property type="entry name" value="PAS_9"/>
    <property type="match status" value="1"/>
</dbReference>
<dbReference type="FunFam" id="3.30.450.20:FF:000001">
    <property type="entry name" value="Potassium voltage-gated channel subfamily H member 7"/>
    <property type="match status" value="1"/>
</dbReference>
<accession>A0A091CI28</accession>
<evidence type="ECO:0000256" key="3">
    <source>
        <dbReference type="ARBA" id="ARBA00022538"/>
    </source>
</evidence>
<dbReference type="SUPFAM" id="SSF55785">
    <property type="entry name" value="PYP-like sensor domain (PAS domain)"/>
    <property type="match status" value="1"/>
</dbReference>
<dbReference type="InterPro" id="IPR018490">
    <property type="entry name" value="cNMP-bd_dom_sf"/>
</dbReference>
<evidence type="ECO:0000256" key="2">
    <source>
        <dbReference type="ARBA" id="ARBA00022448"/>
    </source>
</evidence>
<keyword evidence="16" id="KW-1185">Reference proteome</keyword>
<dbReference type="InterPro" id="IPR005821">
    <property type="entry name" value="Ion_trans_dom"/>
</dbReference>
<dbReference type="InterPro" id="IPR050818">
    <property type="entry name" value="KCNH_animal-type"/>
</dbReference>
<evidence type="ECO:0000256" key="13">
    <source>
        <dbReference type="SAM" id="Phobius"/>
    </source>
</evidence>
<evidence type="ECO:0000259" key="14">
    <source>
        <dbReference type="PROSITE" id="PS50042"/>
    </source>
</evidence>
<dbReference type="Pfam" id="PF00520">
    <property type="entry name" value="Ion_trans"/>
    <property type="match status" value="1"/>
</dbReference>
<dbReference type="STRING" id="885580.ENSFDAP00000011599"/>
<feature type="transmembrane region" description="Helical" evidence="13">
    <location>
        <begin position="202"/>
        <end position="226"/>
    </location>
</feature>
<evidence type="ECO:0000256" key="7">
    <source>
        <dbReference type="ARBA" id="ARBA00022958"/>
    </source>
</evidence>
<keyword evidence="3" id="KW-0633">Potassium transport</keyword>
<dbReference type="FunFam" id="1.10.287.70:FF:000554">
    <property type="entry name" value="Uncharacterized protein"/>
    <property type="match status" value="1"/>
</dbReference>
<dbReference type="Gene3D" id="2.60.120.10">
    <property type="entry name" value="Jelly Rolls"/>
    <property type="match status" value="1"/>
</dbReference>
<evidence type="ECO:0000256" key="9">
    <source>
        <dbReference type="ARBA" id="ARBA00023065"/>
    </source>
</evidence>
<keyword evidence="8 13" id="KW-1133">Transmembrane helix</keyword>
<feature type="domain" description="Cyclic nucleotide-binding" evidence="14">
    <location>
        <begin position="398"/>
        <end position="462"/>
    </location>
</feature>
<sequence length="663" mass="73467">MPVRRGHVAPQNTYLDTIIRKFEGQSRKFLIANAQMENCAIIYCNDGFCELFGYSRVEVMQRPCTCDFLTGPNTPSSAVSRLAQALLGAEECKVDILYYRKDEASHGRPGGQGPGPDRGNYRTVSQIPQFTLNFVEFNLEKHRSGSATEIEIIAPHKVVERTQNVTEKVTQTTTLIGLLKTARLLRLVRVARKLDRYSEYGAAVLFLLMCTFALIANWLACIWYAIGNVERPYLEPKIGWLDSLGAQLGKRYNGSDPASGPSVQDKYVTALYFTFSSLTSVGFGNVSPNTNSEKVFSICVMLIGSLMYASIFGNVSAIIQRLYSGTARYHTEMLRVKEFIRFHQIPNPLRQRLEEYFQHAWSYTNGIDMNAVLKGFPECLQADICLHLHRTLLQHCPAFRGASKGCLRALAVKFKTTHAPPGDTLVHLGDVLSTLYFISRGSIEILRDDVVVAILGAGPSLGISAASGLWPELLQQMPPRHRPPNLQQGPFCWSQELGSRLEQLQTQMDRLESRMSSDLGHILQLLQQSVPQGQTSYTLGGPASSDLALFPATQSPRPMLSPGHLPPAQNLPYGDLNKCIPKHRSSSSRMPHLAVAVEKTSMTSLEQEQPDGLLSPLASPLCPLEVQGLVCGPRFPSLPEHLGCVPKQLEFQRYGSDPGFTRS</sequence>
<dbReference type="InterPro" id="IPR003938">
    <property type="entry name" value="K_chnl_volt-dep_EAG/ELK/ERG"/>
</dbReference>
<dbReference type="GO" id="GO:0060307">
    <property type="term" value="P:regulation of ventricular cardiac muscle cell membrane repolarization"/>
    <property type="evidence" value="ECO:0007669"/>
    <property type="project" value="TreeGrafter"/>
</dbReference>
<dbReference type="PANTHER" id="PTHR10217:SF468">
    <property type="entry name" value="POTASSIUM VOLTAGE-GATED CHANNEL SUBFAMILY H MEMBER 6"/>
    <property type="match status" value="1"/>
</dbReference>